<evidence type="ECO:0000256" key="1">
    <source>
        <dbReference type="SAM" id="MobiDB-lite"/>
    </source>
</evidence>
<evidence type="ECO:0000313" key="2">
    <source>
        <dbReference type="EMBL" id="AIO70125.1"/>
    </source>
</evidence>
<feature type="region of interest" description="Disordered" evidence="1">
    <location>
        <begin position="1"/>
        <end position="90"/>
    </location>
</feature>
<reference evidence="2 3" key="1">
    <citation type="submission" date="2014-06" db="EMBL/GenBank/DDBJ databases">
        <authorList>
            <person name="Bishop-Lilly K.A."/>
            <person name="Broomall S.M."/>
            <person name="Chain P.S."/>
            <person name="Chertkov O."/>
            <person name="Coyne S.R."/>
            <person name="Daligault H.E."/>
            <person name="Davenport K.W."/>
            <person name="Erkkila T."/>
            <person name="Frey K.G."/>
            <person name="Gibbons H.S."/>
            <person name="Gu W."/>
            <person name="Jaissle J."/>
            <person name="Johnson S.L."/>
            <person name="Koroleva G.I."/>
            <person name="Ladner J.T."/>
            <person name="Lo C.-C."/>
            <person name="Minogue T.D."/>
            <person name="Munk C."/>
            <person name="Palacios G.F."/>
            <person name="Redden C.L."/>
            <person name="Rosenzweig C.N."/>
            <person name="Scholz M.B."/>
            <person name="Teshima H."/>
            <person name="Xu Y."/>
        </authorList>
    </citation>
    <scope>NUCLEOTIDE SEQUENCE [LARGE SCALE GENOMIC DNA]</scope>
    <source>
        <strain evidence="2 3">EO147</strain>
    </source>
</reference>
<organism evidence="2 3">
    <name type="scientific">Burkholderia oklahomensis</name>
    <dbReference type="NCBI Taxonomy" id="342113"/>
    <lineage>
        <taxon>Bacteria</taxon>
        <taxon>Pseudomonadati</taxon>
        <taxon>Pseudomonadota</taxon>
        <taxon>Betaproteobacteria</taxon>
        <taxon>Burkholderiales</taxon>
        <taxon>Burkholderiaceae</taxon>
        <taxon>Burkholderia</taxon>
        <taxon>pseudomallei group</taxon>
    </lineage>
</organism>
<feature type="compositionally biased region" description="Low complexity" evidence="1">
    <location>
        <begin position="152"/>
        <end position="163"/>
    </location>
</feature>
<feature type="compositionally biased region" description="Basic and acidic residues" evidence="1">
    <location>
        <begin position="1"/>
        <end position="27"/>
    </location>
</feature>
<dbReference type="EMBL" id="CP008727">
    <property type="protein sequence ID" value="AIO70125.1"/>
    <property type="molecule type" value="Genomic_DNA"/>
</dbReference>
<evidence type="ECO:0000313" key="3">
    <source>
        <dbReference type="Proteomes" id="UP000029424"/>
    </source>
</evidence>
<dbReference type="Proteomes" id="UP000029424">
    <property type="component" value="Chromosome 2"/>
</dbReference>
<gene>
    <name evidence="2" type="ORF">DM82_5650</name>
</gene>
<protein>
    <submittedName>
        <fullName evidence="2">Uncharacterized protein</fullName>
    </submittedName>
</protein>
<keyword evidence="3" id="KW-1185">Reference proteome</keyword>
<feature type="region of interest" description="Disordered" evidence="1">
    <location>
        <begin position="152"/>
        <end position="246"/>
    </location>
</feature>
<dbReference type="KEGG" id="bok:DM82_5650"/>
<feature type="region of interest" description="Disordered" evidence="1">
    <location>
        <begin position="103"/>
        <end position="139"/>
    </location>
</feature>
<dbReference type="AlphaFoldDB" id="A0AAI8FRK2"/>
<name>A0AAI8FRK2_9BURK</name>
<proteinExistence type="predicted"/>
<sequence length="246" mass="25969">MGHGEKRVRGRRMAEAERDGARLDKTPRGARRGTCHASHVRDASVVAATIHRTRQTRSTGTSAHAASPCRARAGSRDGAPLHGTSRSAHVRDVSAVAAAINRTRQTRSAGTSAHAASPCLARSGSRDGAPLHGTSRSAHVRDVSAVAAAINRTRQTRSTGTSTHAASPCLARAGIRNRAPLAGTSSASRRARRIAARRTDQPQTTSSIPRDVNARRIALSGARSVTRKRAASEPLIRTGVTRPNFE</sequence>
<accession>A0AAI8FRK2</accession>